<keyword evidence="12 13" id="KW-0472">Membrane</keyword>
<dbReference type="InterPro" id="IPR006471">
    <property type="entry name" value="Formate_DH_gsu"/>
</dbReference>
<dbReference type="EMBL" id="JAGGLG010000035">
    <property type="protein sequence ID" value="MBP2019795.1"/>
    <property type="molecule type" value="Genomic_DNA"/>
</dbReference>
<keyword evidence="7 13" id="KW-0812">Transmembrane</keyword>
<keyword evidence="10 13" id="KW-1133">Transmembrane helix</keyword>
<evidence type="ECO:0000259" key="14">
    <source>
        <dbReference type="Pfam" id="PF01292"/>
    </source>
</evidence>
<proteinExistence type="inferred from homology"/>
<evidence type="ECO:0000256" key="11">
    <source>
        <dbReference type="ARBA" id="ARBA00023004"/>
    </source>
</evidence>
<evidence type="ECO:0000256" key="12">
    <source>
        <dbReference type="ARBA" id="ARBA00023136"/>
    </source>
</evidence>
<dbReference type="SUPFAM" id="SSF81342">
    <property type="entry name" value="Transmembrane di-heme cytochromes"/>
    <property type="match status" value="1"/>
</dbReference>
<keyword evidence="11" id="KW-0408">Iron</keyword>
<evidence type="ECO:0000256" key="8">
    <source>
        <dbReference type="ARBA" id="ARBA00022723"/>
    </source>
</evidence>
<feature type="transmembrane region" description="Helical" evidence="13">
    <location>
        <begin position="171"/>
        <end position="197"/>
    </location>
</feature>
<comment type="caution">
    <text evidence="15">The sequence shown here is derived from an EMBL/GenBank/DDBJ whole genome shotgun (WGS) entry which is preliminary data.</text>
</comment>
<evidence type="ECO:0000256" key="3">
    <source>
        <dbReference type="ARBA" id="ARBA00010747"/>
    </source>
</evidence>
<reference evidence="15 16" key="1">
    <citation type="submission" date="2021-03" db="EMBL/GenBank/DDBJ databases">
        <title>Genomic Encyclopedia of Type Strains, Phase IV (KMG-IV): sequencing the most valuable type-strain genomes for metagenomic binning, comparative biology and taxonomic classification.</title>
        <authorList>
            <person name="Goeker M."/>
        </authorList>
    </citation>
    <scope>NUCLEOTIDE SEQUENCE [LARGE SCALE GENOMIC DNA]</scope>
    <source>
        <strain evidence="15 16">DSM 27138</strain>
    </source>
</reference>
<keyword evidence="6" id="KW-0349">Heme</keyword>
<evidence type="ECO:0000256" key="13">
    <source>
        <dbReference type="SAM" id="Phobius"/>
    </source>
</evidence>
<evidence type="ECO:0000313" key="15">
    <source>
        <dbReference type="EMBL" id="MBP2019795.1"/>
    </source>
</evidence>
<evidence type="ECO:0000256" key="10">
    <source>
        <dbReference type="ARBA" id="ARBA00022989"/>
    </source>
</evidence>
<dbReference type="Pfam" id="PF01292">
    <property type="entry name" value="Ni_hydr_CYTB"/>
    <property type="match status" value="1"/>
</dbReference>
<evidence type="ECO:0000256" key="9">
    <source>
        <dbReference type="ARBA" id="ARBA00022982"/>
    </source>
</evidence>
<evidence type="ECO:0000313" key="16">
    <source>
        <dbReference type="Proteomes" id="UP001519289"/>
    </source>
</evidence>
<dbReference type="Gene3D" id="1.20.950.20">
    <property type="entry name" value="Transmembrane di-heme cytochromes, Chain C"/>
    <property type="match status" value="1"/>
</dbReference>
<dbReference type="InterPro" id="IPR016174">
    <property type="entry name" value="Di-haem_cyt_TM"/>
</dbReference>
<feature type="transmembrane region" description="Helical" evidence="13">
    <location>
        <begin position="142"/>
        <end position="159"/>
    </location>
</feature>
<name>A0ABS4JW71_9FIRM</name>
<sequence length="231" mass="25964">MSTARVSAQEQGGVRAGNPDGRVLRFSLGSRLAHWNHAITFLILLFTGMALVVRGFGGLLGTAGLRFFGQLHRWMAIPFTVLTIPILLIAARRATARWVREVFRFDRDDLRFFPGFLRELFGLKGDMPPQGKFNAGEKVNSILQILGWPVMVITGWMMVYKTHLPASLMQWVIPVHSLTAMLLGCVVIGHIYLATLLPGFREGLSGMLSGWVPARWAKEHYRKWYDEIAGE</sequence>
<dbReference type="InterPro" id="IPR051817">
    <property type="entry name" value="FDH_cytochrome_b556_subunit"/>
</dbReference>
<evidence type="ECO:0000256" key="2">
    <source>
        <dbReference type="ARBA" id="ARBA00004651"/>
    </source>
</evidence>
<comment type="cofactor">
    <cofactor evidence="1">
        <name>heme</name>
        <dbReference type="ChEBI" id="CHEBI:30413"/>
    </cofactor>
</comment>
<comment type="similarity">
    <text evidence="3">Belongs to the formate dehydrogenase gamma subunit family.</text>
</comment>
<dbReference type="PANTHER" id="PTHR30074:SF6">
    <property type="entry name" value="FORMATE DEHYDROGENASE GAMMA SUBUNIT"/>
    <property type="match status" value="1"/>
</dbReference>
<keyword evidence="8" id="KW-0479">Metal-binding</keyword>
<comment type="subcellular location">
    <subcellularLocation>
        <location evidence="2">Cell membrane</location>
        <topology evidence="2">Multi-pass membrane protein</topology>
    </subcellularLocation>
</comment>
<evidence type="ECO:0000256" key="4">
    <source>
        <dbReference type="ARBA" id="ARBA00022448"/>
    </source>
</evidence>
<organism evidence="15 16">
    <name type="scientific">Symbiobacterium terraclitae</name>
    <dbReference type="NCBI Taxonomy" id="557451"/>
    <lineage>
        <taxon>Bacteria</taxon>
        <taxon>Bacillati</taxon>
        <taxon>Bacillota</taxon>
        <taxon>Clostridia</taxon>
        <taxon>Eubacteriales</taxon>
        <taxon>Symbiobacteriaceae</taxon>
        <taxon>Symbiobacterium</taxon>
    </lineage>
</organism>
<dbReference type="Proteomes" id="UP001519289">
    <property type="component" value="Unassembled WGS sequence"/>
</dbReference>
<evidence type="ECO:0000256" key="5">
    <source>
        <dbReference type="ARBA" id="ARBA00022475"/>
    </source>
</evidence>
<dbReference type="PANTHER" id="PTHR30074">
    <property type="entry name" value="FORMATE DEHYDROGENASE, NITRATE-INDUCIBLE, CYTOCHROME B556 FDN SUBUNIT"/>
    <property type="match status" value="1"/>
</dbReference>
<feature type="domain" description="Cytochrome b561 bacterial/Ni-hydrogenase" evidence="14">
    <location>
        <begin position="25"/>
        <end position="210"/>
    </location>
</feature>
<keyword evidence="5" id="KW-1003">Cell membrane</keyword>
<dbReference type="RefSeq" id="WP_245302874.1">
    <property type="nucleotide sequence ID" value="NZ_JAGGLG010000035.1"/>
</dbReference>
<feature type="transmembrane region" description="Helical" evidence="13">
    <location>
        <begin position="32"/>
        <end position="53"/>
    </location>
</feature>
<evidence type="ECO:0000256" key="7">
    <source>
        <dbReference type="ARBA" id="ARBA00022692"/>
    </source>
</evidence>
<evidence type="ECO:0000256" key="1">
    <source>
        <dbReference type="ARBA" id="ARBA00001971"/>
    </source>
</evidence>
<dbReference type="InterPro" id="IPR011577">
    <property type="entry name" value="Cyt_b561_bac/Ni-Hgenase"/>
</dbReference>
<feature type="transmembrane region" description="Helical" evidence="13">
    <location>
        <begin position="73"/>
        <end position="91"/>
    </location>
</feature>
<protein>
    <submittedName>
        <fullName evidence="15">Formate dehydrogenase subunit gamma</fullName>
    </submittedName>
</protein>
<keyword evidence="4" id="KW-0813">Transport</keyword>
<keyword evidence="16" id="KW-1185">Reference proteome</keyword>
<accession>A0ABS4JW71</accession>
<gene>
    <name evidence="15" type="ORF">J2Z79_003237</name>
</gene>
<evidence type="ECO:0000256" key="6">
    <source>
        <dbReference type="ARBA" id="ARBA00022617"/>
    </source>
</evidence>
<dbReference type="NCBIfam" id="TIGR01583">
    <property type="entry name" value="formate-DH-gamm"/>
    <property type="match status" value="1"/>
</dbReference>
<keyword evidence="9" id="KW-0249">Electron transport</keyword>